<evidence type="ECO:0000313" key="2">
    <source>
        <dbReference type="EMBL" id="CAJ1059672.1"/>
    </source>
</evidence>
<gene>
    <name evidence="2" type="ORF">XNOV1_A031623</name>
</gene>
<dbReference type="PANTHER" id="PTHR46599">
    <property type="entry name" value="PIGGYBAC TRANSPOSABLE ELEMENT-DERIVED PROTEIN 4"/>
    <property type="match status" value="1"/>
</dbReference>
<protein>
    <submittedName>
        <fullName evidence="2">Activating transcription factor 7-interacting protein 1 isoform X3</fullName>
    </submittedName>
</protein>
<evidence type="ECO:0000259" key="1">
    <source>
        <dbReference type="Pfam" id="PF13843"/>
    </source>
</evidence>
<organism evidence="2 3">
    <name type="scientific">Xyrichtys novacula</name>
    <name type="common">Pearly razorfish</name>
    <name type="synonym">Hemipteronotus novacula</name>
    <dbReference type="NCBI Taxonomy" id="13765"/>
    <lineage>
        <taxon>Eukaryota</taxon>
        <taxon>Metazoa</taxon>
        <taxon>Chordata</taxon>
        <taxon>Craniata</taxon>
        <taxon>Vertebrata</taxon>
        <taxon>Euteleostomi</taxon>
        <taxon>Actinopterygii</taxon>
        <taxon>Neopterygii</taxon>
        <taxon>Teleostei</taxon>
        <taxon>Neoteleostei</taxon>
        <taxon>Acanthomorphata</taxon>
        <taxon>Eupercaria</taxon>
        <taxon>Labriformes</taxon>
        <taxon>Labridae</taxon>
        <taxon>Xyrichtys</taxon>
    </lineage>
</organism>
<keyword evidence="3" id="KW-1185">Reference proteome</keyword>
<reference evidence="2" key="1">
    <citation type="submission" date="2023-08" db="EMBL/GenBank/DDBJ databases">
        <authorList>
            <person name="Alioto T."/>
            <person name="Alioto T."/>
            <person name="Gomez Garrido J."/>
        </authorList>
    </citation>
    <scope>NUCLEOTIDE SEQUENCE</scope>
</reference>
<name>A0AAV1FH18_XYRNO</name>
<feature type="non-terminal residue" evidence="2">
    <location>
        <position position="454"/>
    </location>
</feature>
<sequence>MFKNGTICWSSLPQGVAGRKAAENDIKMTPGPTRLAISHAADILSTFKLFLRPAIEKIAIEMTNVEGVRRYGQEWKTMDVTDLHAYIGLLILAGVYRSRGEAASSLWNDETGRPIFRATMSLGKFHTISAVLRFDDRETRPALRIADKLAAIRDVWDKWVQQLPLMYNPGPDVTVDERLVAVLFVSICQANLENMASSYGLLVMHAQITLGTCKFTQGSQLVELQRKKQGMRVVLEMTEGLRGHNVTCDNFFTSRELGQVLLKKRITMVGTVRRNKPELPPALTATRGREVFSSKFAFTQDTTVVSCMPKNSKNVILMSTLHKAAEVSTREDKKTAIILDYNANKGGVDNLDKVTGTYSCKRKTARWPLILFHNIIDVSTYNAFIIWSELNPSWRASKRNWRRFFLEELGKALVAPSMEKRRHLPRTEASAALVPLPVAVDRFWQVQALCVSPR</sequence>
<dbReference type="AlphaFoldDB" id="A0AAV1FH18"/>
<dbReference type="Proteomes" id="UP001178508">
    <property type="component" value="Chromosome 7"/>
</dbReference>
<dbReference type="Pfam" id="PF13843">
    <property type="entry name" value="DDE_Tnp_1_7"/>
    <property type="match status" value="1"/>
</dbReference>
<dbReference type="EMBL" id="OY660870">
    <property type="protein sequence ID" value="CAJ1059672.1"/>
    <property type="molecule type" value="Genomic_DNA"/>
</dbReference>
<proteinExistence type="predicted"/>
<dbReference type="PANTHER" id="PTHR46599:SF6">
    <property type="entry name" value="DUAL SPECIFICITY PHOSPHATASE 26"/>
    <property type="match status" value="1"/>
</dbReference>
<feature type="domain" description="PiggyBac transposable element-derived protein" evidence="1">
    <location>
        <begin position="46"/>
        <end position="384"/>
    </location>
</feature>
<dbReference type="InterPro" id="IPR029526">
    <property type="entry name" value="PGBD"/>
</dbReference>
<evidence type="ECO:0000313" key="3">
    <source>
        <dbReference type="Proteomes" id="UP001178508"/>
    </source>
</evidence>
<accession>A0AAV1FH18</accession>